<evidence type="ECO:0000313" key="4">
    <source>
        <dbReference type="Proteomes" id="UP000030748"/>
    </source>
</evidence>
<feature type="transmembrane region" description="Helical" evidence="1">
    <location>
        <begin position="135"/>
        <end position="157"/>
    </location>
</feature>
<dbReference type="PANTHER" id="PTHR34262">
    <property type="entry name" value="TRANSMEMBRANE PROTEIN 220"/>
    <property type="match status" value="1"/>
</dbReference>
<evidence type="ECO:0000256" key="1">
    <source>
        <dbReference type="SAM" id="Phobius"/>
    </source>
</evidence>
<keyword evidence="1" id="KW-0812">Transmembrane</keyword>
<protein>
    <recommendedName>
        <fullName evidence="5">Transmembrane protein 220</fullName>
    </recommendedName>
</protein>
<dbReference type="KEGG" id="egt:105955821"/>
<keyword evidence="1" id="KW-0472">Membrane</keyword>
<dbReference type="PANTHER" id="PTHR34262:SF1">
    <property type="entry name" value="TRANSMEMBRANE PROTEIN 220"/>
    <property type="match status" value="1"/>
</dbReference>
<name>A0A022RHX0_ERYGU</name>
<organism evidence="3 4">
    <name type="scientific">Erythranthe guttata</name>
    <name type="common">Yellow monkey flower</name>
    <name type="synonym">Mimulus guttatus</name>
    <dbReference type="NCBI Taxonomy" id="4155"/>
    <lineage>
        <taxon>Eukaryota</taxon>
        <taxon>Viridiplantae</taxon>
        <taxon>Streptophyta</taxon>
        <taxon>Embryophyta</taxon>
        <taxon>Tracheophyta</taxon>
        <taxon>Spermatophyta</taxon>
        <taxon>Magnoliopsida</taxon>
        <taxon>eudicotyledons</taxon>
        <taxon>Gunneridae</taxon>
        <taxon>Pentapetalae</taxon>
        <taxon>asterids</taxon>
        <taxon>lamiids</taxon>
        <taxon>Lamiales</taxon>
        <taxon>Phrymaceae</taxon>
        <taxon>Erythranthe</taxon>
    </lineage>
</organism>
<sequence length="164" mass="18600">MGDVSKKNSLPLVICCLLMAALFAVSASFQFNDPDWYFWIPLYATASIVNLVNSVEEAPNSRTRRMAKFALLLGLSLFIKVGIEGFVRGINGFWSLDLRDRIAREKFGSGLVIISMFLFLENSSDPTRRLYPTRIAKYGMPILVGVAYGISFFFFAFQHNEMRF</sequence>
<gene>
    <name evidence="3" type="ORF">MIMGU_mgv1a015222mg</name>
</gene>
<feature type="transmembrane region" description="Helical" evidence="1">
    <location>
        <begin position="67"/>
        <end position="87"/>
    </location>
</feature>
<evidence type="ECO:0008006" key="5">
    <source>
        <dbReference type="Google" id="ProtNLM"/>
    </source>
</evidence>
<dbReference type="OMA" id="DWYFWFS"/>
<dbReference type="AlphaFoldDB" id="A0A022RHX0"/>
<keyword evidence="4" id="KW-1185">Reference proteome</keyword>
<feature type="transmembrane region" description="Helical" evidence="1">
    <location>
        <begin position="37"/>
        <end position="55"/>
    </location>
</feature>
<dbReference type="Proteomes" id="UP000030748">
    <property type="component" value="Unassembled WGS sequence"/>
</dbReference>
<dbReference type="EMBL" id="KI630445">
    <property type="protein sequence ID" value="EYU39383.1"/>
    <property type="molecule type" value="Genomic_DNA"/>
</dbReference>
<evidence type="ECO:0000256" key="2">
    <source>
        <dbReference type="SAM" id="SignalP"/>
    </source>
</evidence>
<dbReference type="PhylomeDB" id="A0A022RHX0"/>
<keyword evidence="1" id="KW-1133">Transmembrane helix</keyword>
<dbReference type="eggNOG" id="ENOG502S1R6">
    <property type="taxonomic scope" value="Eukaryota"/>
</dbReference>
<dbReference type="InterPro" id="IPR029377">
    <property type="entry name" value="TMEM220"/>
</dbReference>
<accession>A0A022RHX0</accession>
<evidence type="ECO:0000313" key="3">
    <source>
        <dbReference type="EMBL" id="EYU39383.1"/>
    </source>
</evidence>
<feature type="chain" id="PRO_5001505136" description="Transmembrane protein 220" evidence="2">
    <location>
        <begin position="28"/>
        <end position="164"/>
    </location>
</feature>
<keyword evidence="2" id="KW-0732">Signal</keyword>
<feature type="signal peptide" evidence="2">
    <location>
        <begin position="1"/>
        <end position="27"/>
    </location>
</feature>
<reference evidence="3 4" key="1">
    <citation type="journal article" date="2013" name="Proc. Natl. Acad. Sci. U.S.A.">
        <title>Fine-scale variation in meiotic recombination in Mimulus inferred from population shotgun sequencing.</title>
        <authorList>
            <person name="Hellsten U."/>
            <person name="Wright K.M."/>
            <person name="Jenkins J."/>
            <person name="Shu S."/>
            <person name="Yuan Y."/>
            <person name="Wessler S.R."/>
            <person name="Schmutz J."/>
            <person name="Willis J.H."/>
            <person name="Rokhsar D.S."/>
        </authorList>
    </citation>
    <scope>NUCLEOTIDE SEQUENCE [LARGE SCALE GENOMIC DNA]</scope>
    <source>
        <strain evidence="4">cv. DUN x IM62</strain>
    </source>
</reference>
<proteinExistence type="predicted"/>
<dbReference type="Pfam" id="PF15071">
    <property type="entry name" value="TMEM220"/>
    <property type="match status" value="1"/>
</dbReference>
<dbReference type="OrthoDB" id="9924288at2759"/>